<keyword evidence="1" id="KW-0560">Oxidoreductase</keyword>
<protein>
    <submittedName>
        <fullName evidence="3">Aryl-alcohol dehydrogenase-like predicted oxidoreductase</fullName>
    </submittedName>
</protein>
<evidence type="ECO:0000259" key="2">
    <source>
        <dbReference type="Pfam" id="PF00248"/>
    </source>
</evidence>
<reference evidence="3 4" key="1">
    <citation type="submission" date="2020-08" db="EMBL/GenBank/DDBJ databases">
        <title>Genomic Encyclopedia of Type Strains, Phase IV (KMG-IV): sequencing the most valuable type-strain genomes for metagenomic binning, comparative biology and taxonomic classification.</title>
        <authorList>
            <person name="Goeker M."/>
        </authorList>
    </citation>
    <scope>NUCLEOTIDE SEQUENCE [LARGE SCALE GENOMIC DNA]</scope>
    <source>
        <strain evidence="3 4">DSM 102235</strain>
    </source>
</reference>
<dbReference type="AlphaFoldDB" id="A0A7W6GTL7"/>
<dbReference type="Gene3D" id="3.20.20.100">
    <property type="entry name" value="NADP-dependent oxidoreductase domain"/>
    <property type="match status" value="1"/>
</dbReference>
<dbReference type="InterPro" id="IPR023210">
    <property type="entry name" value="NADP_OxRdtase_dom"/>
</dbReference>
<dbReference type="SUPFAM" id="SSF51430">
    <property type="entry name" value="NAD(P)-linked oxidoreductase"/>
    <property type="match status" value="1"/>
</dbReference>
<dbReference type="GO" id="GO:0016491">
    <property type="term" value="F:oxidoreductase activity"/>
    <property type="evidence" value="ECO:0007669"/>
    <property type="project" value="UniProtKB-KW"/>
</dbReference>
<name>A0A7W6GTL7_9RHOB</name>
<dbReference type="EMBL" id="JACIEJ010000009">
    <property type="protein sequence ID" value="MBB3987215.1"/>
    <property type="molecule type" value="Genomic_DNA"/>
</dbReference>
<proteinExistence type="predicted"/>
<dbReference type="RefSeq" id="WP_183968206.1">
    <property type="nucleotide sequence ID" value="NZ_BAABBZ010000058.1"/>
</dbReference>
<gene>
    <name evidence="3" type="ORF">GGQ68_003561</name>
</gene>
<dbReference type="InterPro" id="IPR050523">
    <property type="entry name" value="AKR_Detox_Biosynth"/>
</dbReference>
<dbReference type="PANTHER" id="PTHR43364:SF4">
    <property type="entry name" value="NAD(P)-LINKED OXIDOREDUCTASE SUPERFAMILY PROTEIN"/>
    <property type="match status" value="1"/>
</dbReference>
<evidence type="ECO:0000313" key="3">
    <source>
        <dbReference type="EMBL" id="MBB3987215.1"/>
    </source>
</evidence>
<dbReference type="CDD" id="cd19080">
    <property type="entry name" value="AKR_AKR9A_9B"/>
    <property type="match status" value="1"/>
</dbReference>
<feature type="domain" description="NADP-dependent oxidoreductase" evidence="2">
    <location>
        <begin position="16"/>
        <end position="313"/>
    </location>
</feature>
<organism evidence="3 4">
    <name type="scientific">Sagittula marina</name>
    <dbReference type="NCBI Taxonomy" id="943940"/>
    <lineage>
        <taxon>Bacteria</taxon>
        <taxon>Pseudomonadati</taxon>
        <taxon>Pseudomonadota</taxon>
        <taxon>Alphaproteobacteria</taxon>
        <taxon>Rhodobacterales</taxon>
        <taxon>Roseobacteraceae</taxon>
        <taxon>Sagittula</taxon>
    </lineage>
</organism>
<dbReference type="InterPro" id="IPR036812">
    <property type="entry name" value="NAD(P)_OxRdtase_dom_sf"/>
</dbReference>
<comment type="caution">
    <text evidence="3">The sequence shown here is derived from an EMBL/GenBank/DDBJ whole genome shotgun (WGS) entry which is preliminary data.</text>
</comment>
<evidence type="ECO:0000256" key="1">
    <source>
        <dbReference type="ARBA" id="ARBA00023002"/>
    </source>
</evidence>
<sequence>MRYKLFGEHTGLRVSELVLGTSNFGTRWGHGTELAEARRMLDAYADAGGNILDSSNGYQSGQSEEFLGDILQGRRDRFVLGTKFAVATDETANVLTTGNSRQAMHASVEASLKRLGTDRIDLYWVHVADSVTPMDEIMRGFEDLVRQGKILYAGLSDFPAWRVSRAATLAELRGTVPVAGLQLEHSLVARTAEAELIEAGRGLGLGITAFSPLGGGVLTGKYRKPLTETGREEGLNGAAFHPEDTAQRTAILDTVIAVAKEHEVTPGEVAIAWVASKGIFPIIGPRTMAQLTENLAAADLHLSADQIGRLDRASAIPDVFPYTVLNDARIRSLITAGQDACIDMPNLPVA</sequence>
<dbReference type="Proteomes" id="UP000541426">
    <property type="component" value="Unassembled WGS sequence"/>
</dbReference>
<dbReference type="PANTHER" id="PTHR43364">
    <property type="entry name" value="NADH-SPECIFIC METHYLGLYOXAL REDUCTASE-RELATED"/>
    <property type="match status" value="1"/>
</dbReference>
<dbReference type="GO" id="GO:0005829">
    <property type="term" value="C:cytosol"/>
    <property type="evidence" value="ECO:0007669"/>
    <property type="project" value="TreeGrafter"/>
</dbReference>
<dbReference type="Pfam" id="PF00248">
    <property type="entry name" value="Aldo_ket_red"/>
    <property type="match status" value="1"/>
</dbReference>
<evidence type="ECO:0000313" key="4">
    <source>
        <dbReference type="Proteomes" id="UP000541426"/>
    </source>
</evidence>
<accession>A0A7W6GTL7</accession>
<keyword evidence="4" id="KW-1185">Reference proteome</keyword>